<protein>
    <submittedName>
        <fullName evidence="4">Glycosyl transferase family 1</fullName>
    </submittedName>
</protein>
<gene>
    <name evidence="4" type="ORF">Aph01nite_23300</name>
</gene>
<evidence type="ECO:0000256" key="2">
    <source>
        <dbReference type="ARBA" id="ARBA00022679"/>
    </source>
</evidence>
<sequence>MTRAPARVRRVCLLIDQLGRGGTEKQLVLLAGGLSEQGVDVTVLVLFEGGPRGRELRDAGVRVLRLGLRRVGRAAGAPWAAAGNAWALGRLVAMLRRETPDVLHTFLTRGYLLGVPAGRLAGVPVVVSGRRSAAVPAGLLRKAAVRGVNRMTDLVIANAYAVANRTAQAESLSLGKLAVVYNGLPAAAFERVRPLPLDAPGPVLACVANLRPEKGQRDLLAAVSRTGGTVVLAGEGPEREALAREADRLGVDCRFLGAIDDVRPLLYRADAVVLPSLVEGLSNAVMEAMAAGRPVIATAVGGTPELLGGSPRRGLLVPPKTPGALARVISEVLGGAHPGLGANARAWALSSLGTDQLVAEHIRLYGEQLERLCAE</sequence>
<keyword evidence="1" id="KW-0328">Glycosyltransferase</keyword>
<dbReference type="Pfam" id="PF13692">
    <property type="entry name" value="Glyco_trans_1_4"/>
    <property type="match status" value="1"/>
</dbReference>
<evidence type="ECO:0000313" key="5">
    <source>
        <dbReference type="Proteomes" id="UP000640052"/>
    </source>
</evidence>
<accession>A0A919UPW6</accession>
<dbReference type="PANTHER" id="PTHR12526">
    <property type="entry name" value="GLYCOSYLTRANSFERASE"/>
    <property type="match status" value="1"/>
</dbReference>
<dbReference type="EMBL" id="BOOA01000015">
    <property type="protein sequence ID" value="GIH24020.1"/>
    <property type="molecule type" value="Genomic_DNA"/>
</dbReference>
<dbReference type="GO" id="GO:0016757">
    <property type="term" value="F:glycosyltransferase activity"/>
    <property type="evidence" value="ECO:0007669"/>
    <property type="project" value="UniProtKB-KW"/>
</dbReference>
<keyword evidence="5" id="KW-1185">Reference proteome</keyword>
<dbReference type="SUPFAM" id="SSF53756">
    <property type="entry name" value="UDP-Glycosyltransferase/glycogen phosphorylase"/>
    <property type="match status" value="1"/>
</dbReference>
<feature type="domain" description="Glycosyltransferase subfamily 4-like N-terminal" evidence="3">
    <location>
        <begin position="21"/>
        <end position="184"/>
    </location>
</feature>
<reference evidence="4" key="1">
    <citation type="submission" date="2021-01" db="EMBL/GenBank/DDBJ databases">
        <title>Whole genome shotgun sequence of Acrocarpospora phusangensis NBRC 108782.</title>
        <authorList>
            <person name="Komaki H."/>
            <person name="Tamura T."/>
        </authorList>
    </citation>
    <scope>NUCLEOTIDE SEQUENCE</scope>
    <source>
        <strain evidence="4">NBRC 108782</strain>
    </source>
</reference>
<dbReference type="Proteomes" id="UP000640052">
    <property type="component" value="Unassembled WGS sequence"/>
</dbReference>
<organism evidence="4 5">
    <name type="scientific">Acrocarpospora phusangensis</name>
    <dbReference type="NCBI Taxonomy" id="1070424"/>
    <lineage>
        <taxon>Bacteria</taxon>
        <taxon>Bacillati</taxon>
        <taxon>Actinomycetota</taxon>
        <taxon>Actinomycetes</taxon>
        <taxon>Streptosporangiales</taxon>
        <taxon>Streptosporangiaceae</taxon>
        <taxon>Acrocarpospora</taxon>
    </lineage>
</organism>
<evidence type="ECO:0000259" key="3">
    <source>
        <dbReference type="Pfam" id="PF13439"/>
    </source>
</evidence>
<dbReference type="AlphaFoldDB" id="A0A919UPW6"/>
<dbReference type="Gene3D" id="3.40.50.2000">
    <property type="entry name" value="Glycogen Phosphorylase B"/>
    <property type="match status" value="2"/>
</dbReference>
<evidence type="ECO:0000256" key="1">
    <source>
        <dbReference type="ARBA" id="ARBA00022676"/>
    </source>
</evidence>
<evidence type="ECO:0000313" key="4">
    <source>
        <dbReference type="EMBL" id="GIH24020.1"/>
    </source>
</evidence>
<dbReference type="Pfam" id="PF13439">
    <property type="entry name" value="Glyco_transf_4"/>
    <property type="match status" value="1"/>
</dbReference>
<name>A0A919UPW6_9ACTN</name>
<comment type="caution">
    <text evidence="4">The sequence shown here is derived from an EMBL/GenBank/DDBJ whole genome shotgun (WGS) entry which is preliminary data.</text>
</comment>
<proteinExistence type="predicted"/>
<dbReference type="InterPro" id="IPR028098">
    <property type="entry name" value="Glyco_trans_4-like_N"/>
</dbReference>
<keyword evidence="2 4" id="KW-0808">Transferase</keyword>